<dbReference type="EC" id="2.5.1.31" evidence="2"/>
<feature type="active site" evidence="2">
    <location>
        <position position="24"/>
    </location>
</feature>
<dbReference type="GO" id="GO:0009252">
    <property type="term" value="P:peptidoglycan biosynthetic process"/>
    <property type="evidence" value="ECO:0007669"/>
    <property type="project" value="UniProtKB-UniRule"/>
</dbReference>
<dbReference type="InterPro" id="IPR001441">
    <property type="entry name" value="UPP_synth-like"/>
</dbReference>
<dbReference type="Gene3D" id="3.40.1180.10">
    <property type="entry name" value="Decaprenyl diphosphate synthase-like"/>
    <property type="match status" value="1"/>
</dbReference>
<keyword evidence="2" id="KW-0961">Cell wall biogenesis/degradation</keyword>
<dbReference type="OrthoDB" id="4191603at2"/>
<feature type="binding site" evidence="2">
    <location>
        <position position="24"/>
    </location>
    <ligand>
        <name>Mg(2+)</name>
        <dbReference type="ChEBI" id="CHEBI:18420"/>
    </ligand>
</feature>
<keyword evidence="4" id="KW-1185">Reference proteome</keyword>
<feature type="binding site" evidence="2">
    <location>
        <position position="73"/>
    </location>
    <ligand>
        <name>substrate</name>
    </ligand>
</feature>
<proteinExistence type="inferred from homology"/>
<keyword evidence="2" id="KW-0573">Peptidoglycan synthesis</keyword>
<dbReference type="Pfam" id="PF01255">
    <property type="entry name" value="Prenyltransf"/>
    <property type="match status" value="1"/>
</dbReference>
<feature type="binding site" evidence="2">
    <location>
        <position position="75"/>
    </location>
    <ligand>
        <name>substrate</name>
    </ligand>
</feature>
<dbReference type="Proteomes" id="UP000030512">
    <property type="component" value="Chromosome"/>
</dbReference>
<evidence type="ECO:0000313" key="4">
    <source>
        <dbReference type="Proteomes" id="UP000030512"/>
    </source>
</evidence>
<name>A0A140E5S0_9GAMM</name>
<dbReference type="GO" id="GO:0008834">
    <property type="term" value="F:ditrans,polycis-undecaprenyl-diphosphate synthase [(2E,6E)-farnesyl-diphosphate specific] activity"/>
    <property type="evidence" value="ECO:0007669"/>
    <property type="project" value="UniProtKB-UniRule"/>
</dbReference>
<comment type="catalytic activity">
    <reaction evidence="2">
        <text>8 isopentenyl diphosphate + (2E,6E)-farnesyl diphosphate = di-trans,octa-cis-undecaprenyl diphosphate + 8 diphosphate</text>
        <dbReference type="Rhea" id="RHEA:27551"/>
        <dbReference type="ChEBI" id="CHEBI:33019"/>
        <dbReference type="ChEBI" id="CHEBI:58405"/>
        <dbReference type="ChEBI" id="CHEBI:128769"/>
        <dbReference type="ChEBI" id="CHEBI:175763"/>
        <dbReference type="EC" id="2.5.1.31"/>
    </reaction>
</comment>
<feature type="binding site" evidence="2">
    <location>
        <begin position="25"/>
        <end position="28"/>
    </location>
    <ligand>
        <name>substrate</name>
    </ligand>
</feature>
<dbReference type="FunFam" id="3.40.1180.10:FF:000001">
    <property type="entry name" value="(2E,6E)-farnesyl-diphosphate-specific ditrans,polycis-undecaprenyl-diphosphate synthase"/>
    <property type="match status" value="1"/>
</dbReference>
<accession>A0A140E5S0</accession>
<dbReference type="NCBIfam" id="NF011405">
    <property type="entry name" value="PRK14830.1"/>
    <property type="match status" value="1"/>
</dbReference>
<keyword evidence="2" id="KW-0479">Metal-binding</keyword>
<dbReference type="InterPro" id="IPR036424">
    <property type="entry name" value="UPP_synth-like_sf"/>
</dbReference>
<sequence>MTAADNDKPSINNGNPRHIAIIMDGNGRWAQKRLMPRIMGHYAGVKAVRKIVEYCAKQNIEVLSLFAFSSENWRRPQDEVSLLMELFMNTLQSEVDKLDKNNIRLKIIGDKSAFPEKLREKIATAEAQTAQNDGLTLLIAANYGGRWDITQALRQIVAGVKSGEIEEQDISEQLVNQYLVTAELPEPDLFIRSGGEERISNFLLWQLAYTEFYFTDALWPDFDQLALEKAIGSFKGRQRRFGHTGEQVIDNRVL</sequence>
<dbReference type="GO" id="GO:0005829">
    <property type="term" value="C:cytosol"/>
    <property type="evidence" value="ECO:0007669"/>
    <property type="project" value="TreeGrafter"/>
</dbReference>
<dbReference type="PANTHER" id="PTHR10291:SF0">
    <property type="entry name" value="DEHYDRODOLICHYL DIPHOSPHATE SYNTHASE 2"/>
    <property type="match status" value="1"/>
</dbReference>
<keyword evidence="1 2" id="KW-0808">Transferase</keyword>
<reference evidence="3 4" key="1">
    <citation type="journal article" date="2015" name="Environ. Microbiol.">
        <title>Methane oxidation coupled to nitrate reduction under hypoxia by the Gammaproteobacterium Methylomonas denitrificans, sp. nov. type strain FJG1.</title>
        <authorList>
            <person name="Kits K.D."/>
            <person name="Klotz M.G."/>
            <person name="Stein L.Y."/>
        </authorList>
    </citation>
    <scope>NUCLEOTIDE SEQUENCE [LARGE SCALE GENOMIC DNA]</scope>
    <source>
        <strain evidence="3 4">FJG1</strain>
    </source>
</reference>
<feature type="active site" description="Proton acceptor" evidence="2">
    <location>
        <position position="72"/>
    </location>
</feature>
<comment type="function">
    <text evidence="2">Catalyzes the sequential condensation of isopentenyl diphosphate (IPP) with (2E,6E)-farnesyl diphosphate (E,E-FPP) to yield (2Z,6Z,10Z,14Z,18Z,22Z,26Z,30Z,34E,38E)-undecaprenyl diphosphate (di-trans,octa-cis-UPP). UPP is the precursor of glycosyl carrier lipid in the biosynthesis of bacterial cell wall polysaccharide components such as peptidoglycan and lipopolysaccharide.</text>
</comment>
<dbReference type="GO" id="GO:0071555">
    <property type="term" value="P:cell wall organization"/>
    <property type="evidence" value="ECO:0007669"/>
    <property type="project" value="UniProtKB-KW"/>
</dbReference>
<keyword evidence="2" id="KW-0460">Magnesium</keyword>
<comment type="subunit">
    <text evidence="2">Homodimer.</text>
</comment>
<gene>
    <name evidence="2" type="primary">uppS</name>
    <name evidence="3" type="ORF">JT25_019990</name>
</gene>
<dbReference type="PANTHER" id="PTHR10291">
    <property type="entry name" value="DEHYDRODOLICHYL DIPHOSPHATE SYNTHASE FAMILY MEMBER"/>
    <property type="match status" value="1"/>
</dbReference>
<dbReference type="CDD" id="cd00475">
    <property type="entry name" value="Cis_IPPS"/>
    <property type="match status" value="1"/>
</dbReference>
<dbReference type="NCBIfam" id="TIGR00055">
    <property type="entry name" value="uppS"/>
    <property type="match status" value="1"/>
</dbReference>
<dbReference type="KEGG" id="mdn:JT25_019990"/>
<evidence type="ECO:0000256" key="2">
    <source>
        <dbReference type="HAMAP-Rule" id="MF_01139"/>
    </source>
</evidence>
<dbReference type="GO" id="GO:0000287">
    <property type="term" value="F:magnesium ion binding"/>
    <property type="evidence" value="ECO:0007669"/>
    <property type="project" value="UniProtKB-UniRule"/>
</dbReference>
<dbReference type="STRING" id="1538553.JT25_019990"/>
<dbReference type="SUPFAM" id="SSF64005">
    <property type="entry name" value="Undecaprenyl diphosphate synthase"/>
    <property type="match status" value="1"/>
</dbReference>
<feature type="binding site" evidence="2">
    <location>
        <position position="29"/>
    </location>
    <ligand>
        <name>substrate</name>
    </ligand>
</feature>
<comment type="cofactor">
    <cofactor evidence="2">
        <name>Mg(2+)</name>
        <dbReference type="ChEBI" id="CHEBI:18420"/>
    </cofactor>
    <text evidence="2">Binds 2 magnesium ions per subunit.</text>
</comment>
<feature type="binding site" evidence="2">
    <location>
        <position position="37"/>
    </location>
    <ligand>
        <name>substrate</name>
    </ligand>
</feature>
<evidence type="ECO:0000313" key="3">
    <source>
        <dbReference type="EMBL" id="AMK78744.1"/>
    </source>
</evidence>
<dbReference type="RefSeq" id="WP_036273987.1">
    <property type="nucleotide sequence ID" value="NZ_CP014476.1"/>
</dbReference>
<dbReference type="InterPro" id="IPR018520">
    <property type="entry name" value="UPP_synth-like_CS"/>
</dbReference>
<dbReference type="GO" id="GO:0016094">
    <property type="term" value="P:polyprenol biosynthetic process"/>
    <property type="evidence" value="ECO:0007669"/>
    <property type="project" value="TreeGrafter"/>
</dbReference>
<dbReference type="EMBL" id="CP014476">
    <property type="protein sequence ID" value="AMK78744.1"/>
    <property type="molecule type" value="Genomic_DNA"/>
</dbReference>
<dbReference type="PROSITE" id="PS01066">
    <property type="entry name" value="UPP_SYNTHASE"/>
    <property type="match status" value="1"/>
</dbReference>
<feature type="binding site" evidence="2">
    <location>
        <position position="211"/>
    </location>
    <ligand>
        <name>Mg(2+)</name>
        <dbReference type="ChEBI" id="CHEBI:18420"/>
    </ligand>
</feature>
<feature type="binding site" evidence="2">
    <location>
        <position position="41"/>
    </location>
    <ligand>
        <name>substrate</name>
    </ligand>
</feature>
<protein>
    <recommendedName>
        <fullName evidence="2">Ditrans,polycis-undecaprenyl-diphosphate synthase ((2E,6E)-farnesyl-diphosphate specific)</fullName>
        <ecNumber evidence="2">2.5.1.31</ecNumber>
    </recommendedName>
    <alternativeName>
        <fullName evidence="2">Ditrans,polycis-undecaprenylcistransferase</fullName>
    </alternativeName>
    <alternativeName>
        <fullName evidence="2">Undecaprenyl diphosphate synthase</fullName>
        <shortName evidence="2">UDS</shortName>
    </alternativeName>
    <alternativeName>
        <fullName evidence="2">Undecaprenyl pyrophosphate synthase</fullName>
        <shortName evidence="2">UPP synthase</shortName>
    </alternativeName>
</protein>
<dbReference type="GO" id="GO:0008360">
    <property type="term" value="P:regulation of cell shape"/>
    <property type="evidence" value="ECO:0007669"/>
    <property type="project" value="UniProtKB-KW"/>
</dbReference>
<dbReference type="HAMAP" id="MF_01139">
    <property type="entry name" value="ISPT"/>
    <property type="match status" value="1"/>
</dbReference>
<feature type="binding site" evidence="2">
    <location>
        <begin position="69"/>
        <end position="71"/>
    </location>
    <ligand>
        <name>substrate</name>
    </ligand>
</feature>
<comment type="similarity">
    <text evidence="2">Belongs to the UPP synthase family.</text>
</comment>
<organism evidence="3 4">
    <name type="scientific">Methylomonas denitrificans</name>
    <dbReference type="NCBI Taxonomy" id="1538553"/>
    <lineage>
        <taxon>Bacteria</taxon>
        <taxon>Pseudomonadati</taxon>
        <taxon>Pseudomonadota</taxon>
        <taxon>Gammaproteobacteria</taxon>
        <taxon>Methylococcales</taxon>
        <taxon>Methylococcaceae</taxon>
        <taxon>Methylomonas</taxon>
    </lineage>
</organism>
<feature type="binding site" evidence="2">
    <location>
        <position position="192"/>
    </location>
    <ligand>
        <name>substrate</name>
    </ligand>
</feature>
<evidence type="ECO:0000256" key="1">
    <source>
        <dbReference type="ARBA" id="ARBA00022679"/>
    </source>
</evidence>
<keyword evidence="2" id="KW-0133">Cell shape</keyword>
<feature type="binding site" evidence="2">
    <location>
        <begin position="198"/>
        <end position="200"/>
    </location>
    <ligand>
        <name>substrate</name>
    </ligand>
</feature>
<dbReference type="AlphaFoldDB" id="A0A140E5S0"/>